<dbReference type="GO" id="GO:0003677">
    <property type="term" value="F:DNA binding"/>
    <property type="evidence" value="ECO:0007669"/>
    <property type="project" value="TreeGrafter"/>
</dbReference>
<feature type="compositionally biased region" description="Basic and acidic residues" evidence="1">
    <location>
        <begin position="281"/>
        <end position="292"/>
    </location>
</feature>
<dbReference type="AlphaFoldDB" id="A0A183ANT5"/>
<feature type="compositionally biased region" description="Polar residues" evidence="1">
    <location>
        <begin position="392"/>
        <end position="401"/>
    </location>
</feature>
<evidence type="ECO:0000313" key="2">
    <source>
        <dbReference type="WBParaSite" id="ECPE_0000864601-mRNA-1"/>
    </source>
</evidence>
<feature type="compositionally biased region" description="Basic residues" evidence="1">
    <location>
        <begin position="271"/>
        <end position="280"/>
    </location>
</feature>
<dbReference type="WBParaSite" id="ECPE_0000864601-mRNA-1">
    <property type="protein sequence ID" value="ECPE_0000864601-mRNA-1"/>
    <property type="gene ID" value="ECPE_0000864601"/>
</dbReference>
<feature type="compositionally biased region" description="Basic residues" evidence="1">
    <location>
        <begin position="243"/>
        <end position="252"/>
    </location>
</feature>
<feature type="region of interest" description="Disordered" evidence="1">
    <location>
        <begin position="381"/>
        <end position="401"/>
    </location>
</feature>
<feature type="region of interest" description="Disordered" evidence="1">
    <location>
        <begin position="238"/>
        <end position="345"/>
    </location>
</feature>
<dbReference type="GO" id="GO:0000076">
    <property type="term" value="P:DNA replication checkpoint signaling"/>
    <property type="evidence" value="ECO:0007669"/>
    <property type="project" value="TreeGrafter"/>
</dbReference>
<evidence type="ECO:0000256" key="1">
    <source>
        <dbReference type="SAM" id="MobiDB-lite"/>
    </source>
</evidence>
<organism evidence="2">
    <name type="scientific">Echinostoma caproni</name>
    <dbReference type="NCBI Taxonomy" id="27848"/>
    <lineage>
        <taxon>Eukaryota</taxon>
        <taxon>Metazoa</taxon>
        <taxon>Spiralia</taxon>
        <taxon>Lophotrochozoa</taxon>
        <taxon>Platyhelminthes</taxon>
        <taxon>Trematoda</taxon>
        <taxon>Digenea</taxon>
        <taxon>Plagiorchiida</taxon>
        <taxon>Echinostomata</taxon>
        <taxon>Echinostomatoidea</taxon>
        <taxon>Echinostomatidae</taxon>
        <taxon>Echinostoma</taxon>
    </lineage>
</organism>
<feature type="compositionally biased region" description="Acidic residues" evidence="1">
    <location>
        <begin position="293"/>
        <end position="317"/>
    </location>
</feature>
<dbReference type="PANTHER" id="PTHR22940:SF4">
    <property type="entry name" value="PROTEIN TIMELESS HOMOLOG"/>
    <property type="match status" value="1"/>
</dbReference>
<dbReference type="Pfam" id="PF26019">
    <property type="entry name" value="HTH_TIMELESS"/>
    <property type="match status" value="1"/>
</dbReference>
<dbReference type="GO" id="GO:0006281">
    <property type="term" value="P:DNA repair"/>
    <property type="evidence" value="ECO:0007669"/>
    <property type="project" value="TreeGrafter"/>
</dbReference>
<dbReference type="GO" id="GO:0031298">
    <property type="term" value="C:replication fork protection complex"/>
    <property type="evidence" value="ECO:0007669"/>
    <property type="project" value="TreeGrafter"/>
</dbReference>
<proteinExistence type="predicted"/>
<dbReference type="GO" id="GO:0043111">
    <property type="term" value="P:replication fork arrest"/>
    <property type="evidence" value="ECO:0007669"/>
    <property type="project" value="TreeGrafter"/>
</dbReference>
<sequence length="451" mass="51244">LKCEREFSSRISRFSPQELANLIKYVLRKFFAAVETNNALFIELLFFKSVREGFEAVQGYGTFENTKKSSKWNPELDDEVVKLFEAYRNDPVPKGRDLADVILHQLSDQTKTRRQLVARLIFLNIITSAKELKMLTVRENLPKRSTRAINEDDAAEWTEDEIMRLRSAVDEHQGSRTMLTDVMNSLIVDRDLAVKRKQDLAESETPEHSEEVIIPPLRSRRVVAAKLLELGFVDDRKALGRNPRNRNHRLNAARRGALNIDLDTSGAGKPPPRKRRRRKHSDSNSDELHFPEDDVNADGNSEETEEEEQESERDENEAEKNPRIYETADSSDSSGEDSSVNLPIRPLALESDLPLRRRVRLSDSESNSDIERPLQIVANNANGHSDLDEHGSTITDSNRLQTSGARLRLDSQSSADEQSVEHTNLIFNEQHTGLVVAAQKRRVVLSSDSED</sequence>
<name>A0A183ANT5_9TREM</name>
<reference evidence="2" key="1">
    <citation type="submission" date="2016-06" db="UniProtKB">
        <authorList>
            <consortium name="WormBaseParasite"/>
        </authorList>
    </citation>
    <scope>IDENTIFICATION</scope>
</reference>
<dbReference type="PANTHER" id="PTHR22940">
    <property type="entry name" value="TIMEOUT/TIMELESS-2"/>
    <property type="match status" value="1"/>
</dbReference>
<dbReference type="InterPro" id="IPR044998">
    <property type="entry name" value="Timeless"/>
</dbReference>
<protein>
    <submittedName>
        <fullName evidence="2">TIMELESS_C domain-containing protein</fullName>
    </submittedName>
</protein>
<feature type="compositionally biased region" description="Low complexity" evidence="1">
    <location>
        <begin position="330"/>
        <end position="339"/>
    </location>
</feature>
<accession>A0A183ANT5</accession>